<evidence type="ECO:0000313" key="2">
    <source>
        <dbReference type="EMBL" id="GFP76556.1"/>
    </source>
</evidence>
<accession>A0A6V8SII9</accession>
<evidence type="ECO:0000256" key="1">
    <source>
        <dbReference type="SAM" id="Phobius"/>
    </source>
</evidence>
<keyword evidence="3" id="KW-1185">Reference proteome</keyword>
<comment type="caution">
    <text evidence="2">The sequence shown here is derived from an EMBL/GenBank/DDBJ whole genome shotgun (WGS) entry which is preliminary data.</text>
</comment>
<dbReference type="RefSeq" id="WP_183277975.1">
    <property type="nucleotide sequence ID" value="NZ_BLZR01000001.1"/>
</dbReference>
<feature type="transmembrane region" description="Helical" evidence="1">
    <location>
        <begin position="409"/>
        <end position="428"/>
    </location>
</feature>
<keyword evidence="1" id="KW-0812">Transmembrane</keyword>
<dbReference type="AlphaFoldDB" id="A0A6V8SII9"/>
<dbReference type="Proteomes" id="UP000580568">
    <property type="component" value="Unassembled WGS sequence"/>
</dbReference>
<proteinExistence type="predicted"/>
<reference evidence="2 3" key="1">
    <citation type="submission" date="2020-07" db="EMBL/GenBank/DDBJ databases">
        <title>A new beta-1,3-glucan-decomposing anaerobic bacterium isolated from anoxic soil subjected to biological soil disinfestation.</title>
        <authorList>
            <person name="Ueki A."/>
            <person name="Tonouchi A."/>
        </authorList>
    </citation>
    <scope>NUCLEOTIDE SEQUENCE [LARGE SCALE GENOMIC DNA]</scope>
    <source>
        <strain evidence="2 3">TW1</strain>
    </source>
</reference>
<evidence type="ECO:0000313" key="3">
    <source>
        <dbReference type="Proteomes" id="UP000580568"/>
    </source>
</evidence>
<keyword evidence="1" id="KW-0472">Membrane</keyword>
<dbReference type="EMBL" id="BLZR01000001">
    <property type="protein sequence ID" value="GFP76556.1"/>
    <property type="molecule type" value="Genomic_DNA"/>
</dbReference>
<protein>
    <submittedName>
        <fullName evidence="2">Uncharacterized protein</fullName>
    </submittedName>
</protein>
<gene>
    <name evidence="2" type="ORF">bsdtw1_02659</name>
</gene>
<sequence>MNEVFNPSLVISAGPSGKKALDFLNNMLLETPAHFLNLIECCDVESIEDIKSELQEVVDNKLLSAKNLNKLVDLGYKVRNENIEGVKINIYVLWDMYSTEISASELIELIYDLNYGNVDKSQYSGVSLYIIPIAHKEWAYNEEEKLRGVNNLSTIVKLITKQENMINIDSKIYLLHSISKDGTRISKEELEYISSHLIYLNILPSKQPPLAYFNQRILMHEGDFKIGTIGISALSVRKDKILKEFSGYLAFDLMERAISFEKYIDYSPYDSFRNIKSNVHINELKNGVPLIDGDEPTLKLNEAIEVNLTDNIWEYPRIMKNWEGVFEQKYLGEIKKKIDKSSIEIVDRAKEAINRDLNEVSLGYSLKQGENFLLDLLKNAEEQSTGYGTKAPKDISYLNETLKKKVYNYPNYIGFIVKIVILITFLLYSSNNLVFPYFNLVMRIIYIILLIGLISSLTWLDYKYKVKKFNDFINTYIDEVYKSSGILVKQYMENKLAEVQKSIIDYINERIVEVDEGIENCKKVKSDILAITQCSNLDDENLITSLLDFKDRRRFYETQSKDLGSIYSGLAAKLSDLKQFREKLIKETIEEYALEASKSYVALDFYEFLKFKYGENLNEGISSWIDKGVIKSKELLQYNNSRELEKHGIFVATKGFVEATKDVLNSKLSGYEISTIDGKDIFIDSISIVKLTLGVELSSITPFMNIKEGDSI</sequence>
<feature type="transmembrane region" description="Helical" evidence="1">
    <location>
        <begin position="440"/>
        <end position="460"/>
    </location>
</feature>
<keyword evidence="1" id="KW-1133">Transmembrane helix</keyword>
<name>A0A6V8SII9_9CLOT</name>
<organism evidence="2 3">
    <name type="scientific">Clostridium fungisolvens</name>
    <dbReference type="NCBI Taxonomy" id="1604897"/>
    <lineage>
        <taxon>Bacteria</taxon>
        <taxon>Bacillati</taxon>
        <taxon>Bacillota</taxon>
        <taxon>Clostridia</taxon>
        <taxon>Eubacteriales</taxon>
        <taxon>Clostridiaceae</taxon>
        <taxon>Clostridium</taxon>
    </lineage>
</organism>